<dbReference type="PANTHER" id="PTHR42760">
    <property type="entry name" value="SHORT-CHAIN DEHYDROGENASES/REDUCTASES FAMILY MEMBER"/>
    <property type="match status" value="1"/>
</dbReference>
<dbReference type="NCBIfam" id="NF005559">
    <property type="entry name" value="PRK07231.1"/>
    <property type="match status" value="1"/>
</dbReference>
<dbReference type="PRINTS" id="PR00081">
    <property type="entry name" value="GDHRDH"/>
</dbReference>
<comment type="similarity">
    <text evidence="1">Belongs to the short-chain dehydrogenases/reductases (SDR) family.</text>
</comment>
<dbReference type="InterPro" id="IPR002347">
    <property type="entry name" value="SDR_fam"/>
</dbReference>
<gene>
    <name evidence="3" type="ORF">HCU74_14995</name>
</gene>
<evidence type="ECO:0000256" key="2">
    <source>
        <dbReference type="ARBA" id="ARBA00023002"/>
    </source>
</evidence>
<name>A0ABX1GHR6_9GAMM</name>
<dbReference type="InterPro" id="IPR036291">
    <property type="entry name" value="NAD(P)-bd_dom_sf"/>
</dbReference>
<evidence type="ECO:0000256" key="1">
    <source>
        <dbReference type="ARBA" id="ARBA00006484"/>
    </source>
</evidence>
<dbReference type="Gene3D" id="3.40.50.720">
    <property type="entry name" value="NAD(P)-binding Rossmann-like Domain"/>
    <property type="match status" value="1"/>
</dbReference>
<dbReference type="Proteomes" id="UP000765845">
    <property type="component" value="Unassembled WGS sequence"/>
</dbReference>
<sequence length="259" mass="26882">MAGRLQNKVALVTGGGSGLGEATAKRFAEEGAVVVVTDLNADTAARVAEEINASGGQAMARQQDVTNEALWKTVVDDIVSSYGALHILVNNAGIGLPGNAEEATIEDWRTTQAVNGESVFLGTRAAIGVMKESGGSIINISSIEGIVGEPGAAAYNYSKGGVRIFTKSAALHCASKAYPIRVNSVHPGFILTALVEQGIASLPDEMKQEAMQRLAREIPLGGAMGEPLDIANGCLFLASDESKYMTGSELVIDGGYTCH</sequence>
<dbReference type="PANTHER" id="PTHR42760:SF133">
    <property type="entry name" value="3-OXOACYL-[ACYL-CARRIER-PROTEIN] REDUCTASE"/>
    <property type="match status" value="1"/>
</dbReference>
<accession>A0ABX1GHR6</accession>
<comment type="caution">
    <text evidence="3">The sequence shown here is derived from an EMBL/GenBank/DDBJ whole genome shotgun (WGS) entry which is preliminary data.</text>
</comment>
<dbReference type="Pfam" id="PF13561">
    <property type="entry name" value="adh_short_C2"/>
    <property type="match status" value="1"/>
</dbReference>
<dbReference type="GO" id="GO:0047936">
    <property type="term" value="F:glucose 1-dehydrogenase [NAD(P)+] activity"/>
    <property type="evidence" value="ECO:0007669"/>
    <property type="project" value="UniProtKB-EC"/>
</dbReference>
<evidence type="ECO:0000313" key="4">
    <source>
        <dbReference type="Proteomes" id="UP000765845"/>
    </source>
</evidence>
<reference evidence="3 4" key="1">
    <citation type="submission" date="2020-04" db="EMBL/GenBank/DDBJ databases">
        <authorList>
            <person name="Yoon J."/>
        </authorList>
    </citation>
    <scope>NUCLEOTIDE SEQUENCE [LARGE SCALE GENOMIC DNA]</scope>
    <source>
        <strain evidence="3 4">KMU-166</strain>
    </source>
</reference>
<dbReference type="SUPFAM" id="SSF51735">
    <property type="entry name" value="NAD(P)-binding Rossmann-fold domains"/>
    <property type="match status" value="1"/>
</dbReference>
<dbReference type="EC" id="1.1.1.47" evidence="3"/>
<dbReference type="RefSeq" id="WP_168451229.1">
    <property type="nucleotide sequence ID" value="NZ_JAAWWK010000005.1"/>
</dbReference>
<dbReference type="PRINTS" id="PR00080">
    <property type="entry name" value="SDRFAMILY"/>
</dbReference>
<evidence type="ECO:0000313" key="3">
    <source>
        <dbReference type="EMBL" id="NKI18718.1"/>
    </source>
</evidence>
<organism evidence="3 4">
    <name type="scientific">Spongiibacter thalassae</name>
    <dbReference type="NCBI Taxonomy" id="2721624"/>
    <lineage>
        <taxon>Bacteria</taxon>
        <taxon>Pseudomonadati</taxon>
        <taxon>Pseudomonadota</taxon>
        <taxon>Gammaproteobacteria</taxon>
        <taxon>Cellvibrionales</taxon>
        <taxon>Spongiibacteraceae</taxon>
        <taxon>Spongiibacter</taxon>
    </lineage>
</organism>
<keyword evidence="4" id="KW-1185">Reference proteome</keyword>
<keyword evidence="2 3" id="KW-0560">Oxidoreductase</keyword>
<dbReference type="EMBL" id="JAAWWK010000005">
    <property type="protein sequence ID" value="NKI18718.1"/>
    <property type="molecule type" value="Genomic_DNA"/>
</dbReference>
<protein>
    <submittedName>
        <fullName evidence="3">Glucose 1-dehydrogenase</fullName>
        <ecNumber evidence="3">1.1.1.47</ecNumber>
    </submittedName>
</protein>
<proteinExistence type="inferred from homology"/>